<sequence>MGVLAAMVRRLIPIPKRSLRSVIALVLFILTPIVLIHRLASGVGGSGLSRNSLSLPEIVLSLQRRINSQPIPGTGAHQWRKKTQNVFHADTSSNDNDDDDRPAKKPNKAPMPPTKSDHKYLRNGLLVPNPHAQHPIYDLITRSNQAWETKLERASKTLDQAVKEYRRRYGRNPPRGFDRWWAWAQKHNVRLPDEYDQIHEDLEPYWAISPTELRKLRTEASDLAGTYTITCRASRTKAGRHGCKYTLNEKGLDKDPGHRGNMVMRADARLGLVQEVEGLLEDVDAVFYSHDVPWQFVGHDFKESLRESASLGEYFDFSQPIDQAHLGWASACAPHHPLRKDYKADKLPDLEGMWHGAKTFVWDHKATMDPCQHPTLVHLNGFLAAHGKGPGPSKKMYPIIAMCKTMLHSDVLAVAEENWMEDVGVDPEWDQKKHDALLWRGKTTGILFRDDNPWNISQRMNLLDITARENGTLPVLKLTSRGEAVGHAVQKNISQLNERLMDVAFVDTPIQCEPKALCERIAKEYKFGDRMTWVAANEFKYQLDIDGNGWSARFKRLMTTNSAIVKSTIFPEWYSDRIQPWVHYIPVKADLTDLYDVMSFFHDGHDDLAKKIASAGTQWSKTFYRRDDMISYEFRLLLELARLTAPDREKASYVHKMARA</sequence>
<dbReference type="Proteomes" id="UP001565368">
    <property type="component" value="Unassembled WGS sequence"/>
</dbReference>
<evidence type="ECO:0000313" key="5">
    <source>
        <dbReference type="Proteomes" id="UP001565368"/>
    </source>
</evidence>
<keyword evidence="2" id="KW-1133">Transmembrane helix</keyword>
<feature type="domain" description="Glycosyl transferase CAP10" evidence="3">
    <location>
        <begin position="346"/>
        <end position="644"/>
    </location>
</feature>
<protein>
    <recommendedName>
        <fullName evidence="3">Glycosyl transferase CAP10 domain-containing protein</fullName>
    </recommendedName>
</protein>
<feature type="region of interest" description="Disordered" evidence="1">
    <location>
        <begin position="87"/>
        <end position="121"/>
    </location>
</feature>
<organism evidence="4 5">
    <name type="scientific">Vanrija albida</name>
    <dbReference type="NCBI Taxonomy" id="181172"/>
    <lineage>
        <taxon>Eukaryota</taxon>
        <taxon>Fungi</taxon>
        <taxon>Dikarya</taxon>
        <taxon>Basidiomycota</taxon>
        <taxon>Agaricomycotina</taxon>
        <taxon>Tremellomycetes</taxon>
        <taxon>Trichosporonales</taxon>
        <taxon>Trichosporonaceae</taxon>
        <taxon>Vanrija</taxon>
    </lineage>
</organism>
<dbReference type="PANTHER" id="PTHR12203:SF118">
    <property type="entry name" value="BETA-1,2-XYLOSYLTRANSFERASE 1"/>
    <property type="match status" value="1"/>
</dbReference>
<evidence type="ECO:0000313" key="4">
    <source>
        <dbReference type="EMBL" id="KAL1410588.1"/>
    </source>
</evidence>
<feature type="transmembrane region" description="Helical" evidence="2">
    <location>
        <begin position="21"/>
        <end position="40"/>
    </location>
</feature>
<dbReference type="Pfam" id="PF05686">
    <property type="entry name" value="Glyco_transf_90"/>
    <property type="match status" value="1"/>
</dbReference>
<evidence type="ECO:0000256" key="1">
    <source>
        <dbReference type="SAM" id="MobiDB-lite"/>
    </source>
</evidence>
<evidence type="ECO:0000259" key="3">
    <source>
        <dbReference type="SMART" id="SM00672"/>
    </source>
</evidence>
<accession>A0ABR3Q767</accession>
<dbReference type="EMBL" id="JBBXJM010000003">
    <property type="protein sequence ID" value="KAL1410588.1"/>
    <property type="molecule type" value="Genomic_DNA"/>
</dbReference>
<dbReference type="InterPro" id="IPR051091">
    <property type="entry name" value="O-Glucosyltr/Glycosyltrsf_90"/>
</dbReference>
<comment type="caution">
    <text evidence="4">The sequence shown here is derived from an EMBL/GenBank/DDBJ whole genome shotgun (WGS) entry which is preliminary data.</text>
</comment>
<keyword evidence="2" id="KW-0812">Transmembrane</keyword>
<dbReference type="RefSeq" id="XP_069210532.1">
    <property type="nucleotide sequence ID" value="XM_069353114.1"/>
</dbReference>
<dbReference type="SMART" id="SM00672">
    <property type="entry name" value="CAP10"/>
    <property type="match status" value="1"/>
</dbReference>
<dbReference type="InterPro" id="IPR006598">
    <property type="entry name" value="CAP10"/>
</dbReference>
<reference evidence="4 5" key="1">
    <citation type="submission" date="2023-08" db="EMBL/GenBank/DDBJ databases">
        <title>Annotated Genome Sequence of Vanrija albida AlHP1.</title>
        <authorList>
            <person name="Herzog R."/>
        </authorList>
    </citation>
    <scope>NUCLEOTIDE SEQUENCE [LARGE SCALE GENOMIC DNA]</scope>
    <source>
        <strain evidence="4 5">AlHP1</strain>
    </source>
</reference>
<dbReference type="GeneID" id="95985648"/>
<gene>
    <name evidence="4" type="ORF">Q8F55_004605</name>
</gene>
<dbReference type="PANTHER" id="PTHR12203">
    <property type="entry name" value="KDEL LYS-ASP-GLU-LEU CONTAINING - RELATED"/>
    <property type="match status" value="1"/>
</dbReference>
<keyword evidence="5" id="KW-1185">Reference proteome</keyword>
<name>A0ABR3Q767_9TREE</name>
<proteinExistence type="predicted"/>
<evidence type="ECO:0000256" key="2">
    <source>
        <dbReference type="SAM" id="Phobius"/>
    </source>
</evidence>
<keyword evidence="2" id="KW-0472">Membrane</keyword>